<protein>
    <submittedName>
        <fullName evidence="1">Uncharacterized protein</fullName>
    </submittedName>
</protein>
<sequence>MRHRWSSGGREILVAFRQCVPARKVDRALSVQILRTETHVIQAIWNDEGGGDVGTADSTSALSIRNSTSTAMCDDIAEIPLEYEFEMVDVAGVPRNTFDKAVDPPDTNDVPSPPAAPVVLPTPATIQPAANFLPNFPASSPPRIHVADDPDDRVRMMEHGGQQHKRFLGVENDMIGRPLDSAMSSATRGPYDITSPPSFVSHFRFTPASR</sequence>
<organism evidence="1 2">
    <name type="scientific">Mycena belliarum</name>
    <dbReference type="NCBI Taxonomy" id="1033014"/>
    <lineage>
        <taxon>Eukaryota</taxon>
        <taxon>Fungi</taxon>
        <taxon>Dikarya</taxon>
        <taxon>Basidiomycota</taxon>
        <taxon>Agaricomycotina</taxon>
        <taxon>Agaricomycetes</taxon>
        <taxon>Agaricomycetidae</taxon>
        <taxon>Agaricales</taxon>
        <taxon>Marasmiineae</taxon>
        <taxon>Mycenaceae</taxon>
        <taxon>Mycena</taxon>
    </lineage>
</organism>
<accession>A0AAD6XHK8</accession>
<gene>
    <name evidence="1" type="ORF">B0H15DRAFT_953962</name>
</gene>
<dbReference type="Proteomes" id="UP001222325">
    <property type="component" value="Unassembled WGS sequence"/>
</dbReference>
<reference evidence="1" key="1">
    <citation type="submission" date="2023-03" db="EMBL/GenBank/DDBJ databases">
        <title>Massive genome expansion in bonnet fungi (Mycena s.s.) driven by repeated elements and novel gene families across ecological guilds.</title>
        <authorList>
            <consortium name="Lawrence Berkeley National Laboratory"/>
            <person name="Harder C.B."/>
            <person name="Miyauchi S."/>
            <person name="Viragh M."/>
            <person name="Kuo A."/>
            <person name="Thoen E."/>
            <person name="Andreopoulos B."/>
            <person name="Lu D."/>
            <person name="Skrede I."/>
            <person name="Drula E."/>
            <person name="Henrissat B."/>
            <person name="Morin E."/>
            <person name="Kohler A."/>
            <person name="Barry K."/>
            <person name="LaButti K."/>
            <person name="Morin E."/>
            <person name="Salamov A."/>
            <person name="Lipzen A."/>
            <person name="Mereny Z."/>
            <person name="Hegedus B."/>
            <person name="Baldrian P."/>
            <person name="Stursova M."/>
            <person name="Weitz H."/>
            <person name="Taylor A."/>
            <person name="Grigoriev I.V."/>
            <person name="Nagy L.G."/>
            <person name="Martin F."/>
            <person name="Kauserud H."/>
        </authorList>
    </citation>
    <scope>NUCLEOTIDE SEQUENCE</scope>
    <source>
        <strain evidence="1">CBHHK173m</strain>
    </source>
</reference>
<name>A0AAD6XHK8_9AGAR</name>
<keyword evidence="2" id="KW-1185">Reference proteome</keyword>
<dbReference type="EMBL" id="JARJCN010000059">
    <property type="protein sequence ID" value="KAJ7079597.1"/>
    <property type="molecule type" value="Genomic_DNA"/>
</dbReference>
<proteinExistence type="predicted"/>
<comment type="caution">
    <text evidence="1">The sequence shown here is derived from an EMBL/GenBank/DDBJ whole genome shotgun (WGS) entry which is preliminary data.</text>
</comment>
<evidence type="ECO:0000313" key="2">
    <source>
        <dbReference type="Proteomes" id="UP001222325"/>
    </source>
</evidence>
<evidence type="ECO:0000313" key="1">
    <source>
        <dbReference type="EMBL" id="KAJ7079597.1"/>
    </source>
</evidence>
<dbReference type="AlphaFoldDB" id="A0AAD6XHK8"/>